<dbReference type="HOGENOM" id="CLU_2227032_0_0_1"/>
<accession>A0A0D9X6H3</accession>
<reference evidence="1" key="3">
    <citation type="submission" date="2015-04" db="UniProtKB">
        <authorList>
            <consortium name="EnsemblPlants"/>
        </authorList>
    </citation>
    <scope>IDENTIFICATION</scope>
</reference>
<evidence type="ECO:0000313" key="1">
    <source>
        <dbReference type="EnsemblPlants" id="LPERR08G08590.2"/>
    </source>
</evidence>
<dbReference type="Gramene" id="LPERR08G08590.2">
    <property type="protein sequence ID" value="LPERR08G08590.2"/>
    <property type="gene ID" value="LPERR08G08590"/>
</dbReference>
<proteinExistence type="predicted"/>
<keyword evidence="2" id="KW-1185">Reference proteome</keyword>
<name>A0A0D9X6H3_9ORYZ</name>
<dbReference type="EnsemblPlants" id="LPERR08G08590.2">
    <property type="protein sequence ID" value="LPERR08G08590.2"/>
    <property type="gene ID" value="LPERR08G08590"/>
</dbReference>
<dbReference type="Proteomes" id="UP000032180">
    <property type="component" value="Chromosome 8"/>
</dbReference>
<protein>
    <submittedName>
        <fullName evidence="1">Uncharacterized protein</fullName>
    </submittedName>
</protein>
<dbReference type="AlphaFoldDB" id="A0A0D9X6H3"/>
<sequence length="106" mass="12081">MWRVVQILCARIIAANSAWKEELYLVEFALNSIAAWEQLSWMKISKPEMFSFQEASTKHLVRAGKEEAEIAAGNEVLDWLTSCRSSVSSCKRWLYVLDIESATAHT</sequence>
<evidence type="ECO:0000313" key="2">
    <source>
        <dbReference type="Proteomes" id="UP000032180"/>
    </source>
</evidence>
<reference evidence="1 2" key="1">
    <citation type="submission" date="2012-08" db="EMBL/GenBank/DDBJ databases">
        <title>Oryza genome evolution.</title>
        <authorList>
            <person name="Wing R.A."/>
        </authorList>
    </citation>
    <scope>NUCLEOTIDE SEQUENCE</scope>
</reference>
<organism evidence="1 2">
    <name type="scientific">Leersia perrieri</name>
    <dbReference type="NCBI Taxonomy" id="77586"/>
    <lineage>
        <taxon>Eukaryota</taxon>
        <taxon>Viridiplantae</taxon>
        <taxon>Streptophyta</taxon>
        <taxon>Embryophyta</taxon>
        <taxon>Tracheophyta</taxon>
        <taxon>Spermatophyta</taxon>
        <taxon>Magnoliopsida</taxon>
        <taxon>Liliopsida</taxon>
        <taxon>Poales</taxon>
        <taxon>Poaceae</taxon>
        <taxon>BOP clade</taxon>
        <taxon>Oryzoideae</taxon>
        <taxon>Oryzeae</taxon>
        <taxon>Oryzinae</taxon>
        <taxon>Leersia</taxon>
    </lineage>
</organism>
<reference evidence="2" key="2">
    <citation type="submission" date="2013-12" db="EMBL/GenBank/DDBJ databases">
        <authorList>
            <person name="Yu Y."/>
            <person name="Lee S."/>
            <person name="de Baynast K."/>
            <person name="Wissotski M."/>
            <person name="Liu L."/>
            <person name="Talag J."/>
            <person name="Goicoechea J."/>
            <person name="Angelova A."/>
            <person name="Jetty R."/>
            <person name="Kudrna D."/>
            <person name="Golser W."/>
            <person name="Rivera L."/>
            <person name="Zhang J."/>
            <person name="Wing R."/>
        </authorList>
    </citation>
    <scope>NUCLEOTIDE SEQUENCE</scope>
</reference>